<proteinExistence type="predicted"/>
<keyword evidence="1" id="KW-1133">Transmembrane helix</keyword>
<keyword evidence="1" id="KW-0472">Membrane</keyword>
<dbReference type="GO" id="GO:0005743">
    <property type="term" value="C:mitochondrial inner membrane"/>
    <property type="evidence" value="ECO:0007669"/>
    <property type="project" value="TreeGrafter"/>
</dbReference>
<dbReference type="Proteomes" id="UP001296104">
    <property type="component" value="Unassembled WGS sequence"/>
</dbReference>
<keyword evidence="1" id="KW-0812">Transmembrane</keyword>
<gene>
    <name evidence="2" type="ORF">LECACI_7A009701</name>
</gene>
<dbReference type="PANTHER" id="PTHR28523">
    <property type="entry name" value="CYTOCHROME C OXIDASE ASSEMBLY FACTOR 1"/>
    <property type="match status" value="1"/>
</dbReference>
<evidence type="ECO:0000313" key="3">
    <source>
        <dbReference type="Proteomes" id="UP001296104"/>
    </source>
</evidence>
<sequence length="198" mass="21879">MLSRPRFGPLSTLRSLPKQRPNALARRTLIAAPRPGSGPLMQRRPDRALPPLLTPLTSRTWLTTLPLFLLICTASALAIFNYQKTSSSVVASTLYALRTNARARALLGDEVYFASQIPWIHGEMNQLQGRVDVWFWVKGTRGRGVMRFRSERVGGRMGRFETLEWSLEVEGAEGGRISLLEDGDPFAKQDGGQGDGGA</sequence>
<accession>A0AAI8Z8R7</accession>
<organism evidence="2 3">
    <name type="scientific">Lecanosticta acicola</name>
    <dbReference type="NCBI Taxonomy" id="111012"/>
    <lineage>
        <taxon>Eukaryota</taxon>
        <taxon>Fungi</taxon>
        <taxon>Dikarya</taxon>
        <taxon>Ascomycota</taxon>
        <taxon>Pezizomycotina</taxon>
        <taxon>Dothideomycetes</taxon>
        <taxon>Dothideomycetidae</taxon>
        <taxon>Mycosphaerellales</taxon>
        <taxon>Mycosphaerellaceae</taxon>
        <taxon>Lecanosticta</taxon>
    </lineage>
</organism>
<comment type="caution">
    <text evidence="2">The sequence shown here is derived from an EMBL/GenBank/DDBJ whole genome shotgun (WGS) entry which is preliminary data.</text>
</comment>
<dbReference type="Pfam" id="PF08695">
    <property type="entry name" value="Coa1"/>
    <property type="match status" value="1"/>
</dbReference>
<dbReference type="GO" id="GO:0033617">
    <property type="term" value="P:mitochondrial respiratory chain complex IV assembly"/>
    <property type="evidence" value="ECO:0007669"/>
    <property type="project" value="InterPro"/>
</dbReference>
<dbReference type="EMBL" id="CAVMBE010000122">
    <property type="protein sequence ID" value="CAK4034543.1"/>
    <property type="molecule type" value="Genomic_DNA"/>
</dbReference>
<dbReference type="PANTHER" id="PTHR28523:SF1">
    <property type="entry name" value="CYTOCHROME C OXIDASE ASSEMBLY FACTOR 1"/>
    <property type="match status" value="1"/>
</dbReference>
<dbReference type="AlphaFoldDB" id="A0AAI8Z8R7"/>
<keyword evidence="3" id="KW-1185">Reference proteome</keyword>
<protein>
    <submittedName>
        <fullName evidence="2">Cytochrome c oxidase assembly factor 1</fullName>
    </submittedName>
</protein>
<dbReference type="InterPro" id="IPR014807">
    <property type="entry name" value="Coa1"/>
</dbReference>
<evidence type="ECO:0000256" key="1">
    <source>
        <dbReference type="SAM" id="Phobius"/>
    </source>
</evidence>
<reference evidence="2" key="1">
    <citation type="submission" date="2023-11" db="EMBL/GenBank/DDBJ databases">
        <authorList>
            <person name="Alioto T."/>
            <person name="Alioto T."/>
            <person name="Gomez Garrido J."/>
        </authorList>
    </citation>
    <scope>NUCLEOTIDE SEQUENCE</scope>
</reference>
<dbReference type="InterPro" id="IPR042432">
    <property type="entry name" value="Coa1_fungi"/>
</dbReference>
<name>A0AAI8Z8R7_9PEZI</name>
<evidence type="ECO:0000313" key="2">
    <source>
        <dbReference type="EMBL" id="CAK4034543.1"/>
    </source>
</evidence>
<feature type="transmembrane region" description="Helical" evidence="1">
    <location>
        <begin position="60"/>
        <end position="80"/>
    </location>
</feature>